<dbReference type="GO" id="GO:0005886">
    <property type="term" value="C:plasma membrane"/>
    <property type="evidence" value="ECO:0007669"/>
    <property type="project" value="UniProtKB-SubCell"/>
</dbReference>
<evidence type="ECO:0000313" key="2">
    <source>
        <dbReference type="EMBL" id="XBH02086.1"/>
    </source>
</evidence>
<organism evidence="2">
    <name type="scientific">Singulisphaera sp. Ch08</name>
    <dbReference type="NCBI Taxonomy" id="3120278"/>
    <lineage>
        <taxon>Bacteria</taxon>
        <taxon>Pseudomonadati</taxon>
        <taxon>Planctomycetota</taxon>
        <taxon>Planctomycetia</taxon>
        <taxon>Isosphaerales</taxon>
        <taxon>Isosphaeraceae</taxon>
        <taxon>Singulisphaera</taxon>
    </lineage>
</organism>
<dbReference type="AlphaFoldDB" id="A0AAU7CBK3"/>
<keyword evidence="1" id="KW-1003">Cell membrane</keyword>
<evidence type="ECO:0000256" key="1">
    <source>
        <dbReference type="HAMAP-Rule" id="MF_00386"/>
    </source>
</evidence>
<name>A0AAU7CBK3_9BACT</name>
<comment type="similarity">
    <text evidence="1">Belongs to the UPF0161 family.</text>
</comment>
<dbReference type="PANTHER" id="PTHR33383">
    <property type="entry name" value="MEMBRANE PROTEIN INSERTION EFFICIENCY FACTOR-RELATED"/>
    <property type="match status" value="1"/>
</dbReference>
<dbReference type="PANTHER" id="PTHR33383:SF1">
    <property type="entry name" value="MEMBRANE PROTEIN INSERTION EFFICIENCY FACTOR-RELATED"/>
    <property type="match status" value="1"/>
</dbReference>
<dbReference type="NCBIfam" id="TIGR00278">
    <property type="entry name" value="membrane protein insertion efficiency factor YidD"/>
    <property type="match status" value="1"/>
</dbReference>
<comment type="function">
    <text evidence="1">Could be involved in insertion of integral membrane proteins into the membrane.</text>
</comment>
<keyword evidence="1" id="KW-0472">Membrane</keyword>
<sequence length="85" mass="9506">MMPATPLWRWPAQALAGLLILAIRIYQITLSPLLSLCGPVCRFEPSCSCYMIEALRKYGLITGVRKGLGRILRCHPWHPGGYDPP</sequence>
<dbReference type="EMBL" id="CP155447">
    <property type="protein sequence ID" value="XBH02086.1"/>
    <property type="molecule type" value="Genomic_DNA"/>
</dbReference>
<comment type="subcellular location">
    <subcellularLocation>
        <location evidence="1">Cell membrane</location>
        <topology evidence="1">Peripheral membrane protein</topology>
        <orientation evidence="1">Cytoplasmic side</orientation>
    </subcellularLocation>
</comment>
<proteinExistence type="inferred from homology"/>
<dbReference type="HAMAP" id="MF_00386">
    <property type="entry name" value="UPF0161_YidD"/>
    <property type="match status" value="1"/>
</dbReference>
<gene>
    <name evidence="2" type="primary">yidD</name>
    <name evidence="2" type="ORF">V5E97_27670</name>
</gene>
<reference evidence="2" key="1">
    <citation type="submission" date="2024-05" db="EMBL/GenBank/DDBJ databases">
        <title>Planctomycetes of the genus Singulisphaera possess chitinolytic capabilities.</title>
        <authorList>
            <person name="Ivanova A."/>
        </authorList>
    </citation>
    <scope>NUCLEOTIDE SEQUENCE</scope>
    <source>
        <strain evidence="2">Ch08T</strain>
    </source>
</reference>
<protein>
    <recommendedName>
        <fullName evidence="1">Putative membrane protein insertion efficiency factor</fullName>
    </recommendedName>
</protein>
<dbReference type="InterPro" id="IPR002696">
    <property type="entry name" value="Membr_insert_effic_factor_YidD"/>
</dbReference>
<dbReference type="SMART" id="SM01234">
    <property type="entry name" value="Haemolytic"/>
    <property type="match status" value="1"/>
</dbReference>
<accession>A0AAU7CBK3</accession>
<dbReference type="RefSeq" id="WP_406694829.1">
    <property type="nucleotide sequence ID" value="NZ_CP155447.1"/>
</dbReference>
<dbReference type="Pfam" id="PF01809">
    <property type="entry name" value="YidD"/>
    <property type="match status" value="1"/>
</dbReference>